<feature type="region of interest" description="Disordered" evidence="5">
    <location>
        <begin position="1"/>
        <end position="20"/>
    </location>
</feature>
<keyword evidence="1" id="KW-0805">Transcription regulation</keyword>
<evidence type="ECO:0000256" key="3">
    <source>
        <dbReference type="ARBA" id="ARBA00023163"/>
    </source>
</evidence>
<feature type="domain" description="HTH tetR-type" evidence="6">
    <location>
        <begin position="21"/>
        <end position="81"/>
    </location>
</feature>
<dbReference type="SUPFAM" id="SSF46689">
    <property type="entry name" value="Homeodomain-like"/>
    <property type="match status" value="1"/>
</dbReference>
<dbReference type="InterPro" id="IPR001647">
    <property type="entry name" value="HTH_TetR"/>
</dbReference>
<accession>A0ABR4ZEB6</accession>
<dbReference type="PANTHER" id="PTHR30055">
    <property type="entry name" value="HTH-TYPE TRANSCRIPTIONAL REGULATOR RUTR"/>
    <property type="match status" value="1"/>
</dbReference>
<dbReference type="InterPro" id="IPR041347">
    <property type="entry name" value="MftR_C"/>
</dbReference>
<dbReference type="RefSeq" id="WP_043672176.1">
    <property type="nucleotide sequence ID" value="NZ_BDCI01000044.1"/>
</dbReference>
<dbReference type="Pfam" id="PF00440">
    <property type="entry name" value="TetR_N"/>
    <property type="match status" value="1"/>
</dbReference>
<dbReference type="Gene3D" id="1.10.10.60">
    <property type="entry name" value="Homeodomain-like"/>
    <property type="match status" value="1"/>
</dbReference>
<evidence type="ECO:0000313" key="7">
    <source>
        <dbReference type="EMBL" id="KIA63616.1"/>
    </source>
</evidence>
<proteinExistence type="predicted"/>
<evidence type="ECO:0000256" key="4">
    <source>
        <dbReference type="PROSITE-ProRule" id="PRU00335"/>
    </source>
</evidence>
<dbReference type="Proteomes" id="UP000031364">
    <property type="component" value="Unassembled WGS sequence"/>
</dbReference>
<comment type="caution">
    <text evidence="7">The sequence shown here is derived from an EMBL/GenBank/DDBJ whole genome shotgun (WGS) entry which is preliminary data.</text>
</comment>
<dbReference type="InterPro" id="IPR009057">
    <property type="entry name" value="Homeodomain-like_sf"/>
</dbReference>
<keyword evidence="2 4" id="KW-0238">DNA-binding</keyword>
<evidence type="ECO:0000256" key="1">
    <source>
        <dbReference type="ARBA" id="ARBA00023015"/>
    </source>
</evidence>
<keyword evidence="3" id="KW-0804">Transcription</keyword>
<dbReference type="Pfam" id="PF17754">
    <property type="entry name" value="TetR_C_14"/>
    <property type="match status" value="1"/>
</dbReference>
<dbReference type="EMBL" id="JNFP01000020">
    <property type="protein sequence ID" value="KIA63616.1"/>
    <property type="molecule type" value="Genomic_DNA"/>
</dbReference>
<sequence>MSVDLSGEEPAVPGLRERKKERTRRTIRLEAFRLFREQGYGETTVEQIAAAAEVSPSTFFRYFPSKEQLVLADDLDPVLMAVFQAQPPEVAPLQAFRNAIAEVFGTLPAAELAFEQERQALVYHVPELRSAVGQEMLRSIELSAGMLAERLGVSPDDFEVRVLSGALAGIALAIATIAPVNAENIAKAMEFLEAGLPLGRDRSGK</sequence>
<evidence type="ECO:0000259" key="6">
    <source>
        <dbReference type="PROSITE" id="PS50977"/>
    </source>
</evidence>
<dbReference type="PANTHER" id="PTHR30055:SF238">
    <property type="entry name" value="MYCOFACTOCIN BIOSYNTHESIS TRANSCRIPTIONAL REGULATOR MFTR-RELATED"/>
    <property type="match status" value="1"/>
</dbReference>
<feature type="DNA-binding region" description="H-T-H motif" evidence="4">
    <location>
        <begin position="44"/>
        <end position="63"/>
    </location>
</feature>
<evidence type="ECO:0000256" key="5">
    <source>
        <dbReference type="SAM" id="MobiDB-lite"/>
    </source>
</evidence>
<gene>
    <name evidence="7" type="ORF">FG87_18935</name>
</gene>
<evidence type="ECO:0000313" key="8">
    <source>
        <dbReference type="Proteomes" id="UP000031364"/>
    </source>
</evidence>
<evidence type="ECO:0000256" key="2">
    <source>
        <dbReference type="ARBA" id="ARBA00023125"/>
    </source>
</evidence>
<organism evidence="7 8">
    <name type="scientific">Nocardia vulneris</name>
    <dbReference type="NCBI Taxonomy" id="1141657"/>
    <lineage>
        <taxon>Bacteria</taxon>
        <taxon>Bacillati</taxon>
        <taxon>Actinomycetota</taxon>
        <taxon>Actinomycetes</taxon>
        <taxon>Mycobacteriales</taxon>
        <taxon>Nocardiaceae</taxon>
        <taxon>Nocardia</taxon>
    </lineage>
</organism>
<reference evidence="7 8" key="1">
    <citation type="journal article" date="2014" name="Int. J. Syst. Evol. Microbiol.">
        <title>Nocardia vulneris sp. nov., isolated from wounds of human patients in North America.</title>
        <authorList>
            <person name="Lasker B.A."/>
            <person name="Bell M."/>
            <person name="Klenk H.P."/>
            <person name="Sproer C."/>
            <person name="Schumann C."/>
            <person name="Schumann P."/>
            <person name="Brown J.M."/>
        </authorList>
    </citation>
    <scope>NUCLEOTIDE SEQUENCE [LARGE SCALE GENOMIC DNA]</scope>
    <source>
        <strain evidence="7 8">W9851</strain>
    </source>
</reference>
<dbReference type="PRINTS" id="PR00455">
    <property type="entry name" value="HTHTETR"/>
</dbReference>
<keyword evidence="8" id="KW-1185">Reference proteome</keyword>
<dbReference type="Gene3D" id="1.10.357.10">
    <property type="entry name" value="Tetracycline Repressor, domain 2"/>
    <property type="match status" value="1"/>
</dbReference>
<protein>
    <submittedName>
        <fullName evidence="7">TetR family transcriptional regulator</fullName>
    </submittedName>
</protein>
<dbReference type="PROSITE" id="PS50977">
    <property type="entry name" value="HTH_TETR_2"/>
    <property type="match status" value="1"/>
</dbReference>
<name>A0ABR4ZEB6_9NOCA</name>
<dbReference type="InterPro" id="IPR050109">
    <property type="entry name" value="HTH-type_TetR-like_transc_reg"/>
</dbReference>